<dbReference type="PANTHER" id="PTHR43833">
    <property type="entry name" value="POTASSIUM CHANNEL PROTEIN 2-RELATED-RELATED"/>
    <property type="match status" value="1"/>
</dbReference>
<dbReference type="EMBL" id="JBHSFU010000004">
    <property type="protein sequence ID" value="MFC4557580.1"/>
    <property type="molecule type" value="Genomic_DNA"/>
</dbReference>
<proteinExistence type="predicted"/>
<evidence type="ECO:0000259" key="3">
    <source>
        <dbReference type="PROSITE" id="PS51201"/>
    </source>
</evidence>
<feature type="transmembrane region" description="Helical" evidence="2">
    <location>
        <begin position="16"/>
        <end position="37"/>
    </location>
</feature>
<dbReference type="InterPro" id="IPR013099">
    <property type="entry name" value="K_chnl_dom"/>
</dbReference>
<name>A0ABV9DHW4_9BACI</name>
<evidence type="ECO:0000256" key="1">
    <source>
        <dbReference type="ARBA" id="ARBA00004651"/>
    </source>
</evidence>
<dbReference type="Gene3D" id="1.10.287.70">
    <property type="match status" value="1"/>
</dbReference>
<keyword evidence="4" id="KW-0813">Transport</keyword>
<dbReference type="Pfam" id="PF07885">
    <property type="entry name" value="Ion_trans_2"/>
    <property type="match status" value="1"/>
</dbReference>
<accession>A0ABV9DHW4</accession>
<dbReference type="RefSeq" id="WP_390293557.1">
    <property type="nucleotide sequence ID" value="NZ_JBHSFU010000004.1"/>
</dbReference>
<evidence type="ECO:0000256" key="2">
    <source>
        <dbReference type="SAM" id="Phobius"/>
    </source>
</evidence>
<keyword evidence="2" id="KW-0812">Transmembrane</keyword>
<feature type="transmembrane region" description="Helical" evidence="2">
    <location>
        <begin position="73"/>
        <end position="94"/>
    </location>
</feature>
<dbReference type="Proteomes" id="UP001595989">
    <property type="component" value="Unassembled WGS sequence"/>
</dbReference>
<sequence>MHVFLRLGLKLIKMRNLTLAISTLVFVILCTVIMYALEPDNFGNLLNSFYYVMTTFSTVGYGDFSPVTAAGKVFAVVMYLIGIGLLGAVIGKIIDALTIFRRMKEEGRMEYTNEGHVIIIGWSKKAETAVNEILASTETVDIIIIDNLPKTPIDLGEERVHYIQGDTTEEDTYEKANISAADSVIIFSDDTIQDASLRDAKTLTVAIVVERMAPSVHTTVEILTENNISNFSHVKVDEFILSQQTISNLAVRSAIYKGVSKVYSQLISRRQGENLYQLPKKESWVTYQDAFKELLHQGATLISDGEKLDINRRLDEKIPADAELYVICNQETYQKLRDTGV</sequence>
<evidence type="ECO:0000313" key="5">
    <source>
        <dbReference type="Proteomes" id="UP001595989"/>
    </source>
</evidence>
<keyword evidence="2" id="KW-0472">Membrane</keyword>
<dbReference type="InterPro" id="IPR036291">
    <property type="entry name" value="NAD(P)-bd_dom_sf"/>
</dbReference>
<feature type="domain" description="RCK N-terminal" evidence="3">
    <location>
        <begin position="114"/>
        <end position="241"/>
    </location>
</feature>
<dbReference type="GO" id="GO:0034220">
    <property type="term" value="P:monoatomic ion transmembrane transport"/>
    <property type="evidence" value="ECO:0007669"/>
    <property type="project" value="UniProtKB-KW"/>
</dbReference>
<dbReference type="PROSITE" id="PS51201">
    <property type="entry name" value="RCK_N"/>
    <property type="match status" value="1"/>
</dbReference>
<dbReference type="SUPFAM" id="SSF51735">
    <property type="entry name" value="NAD(P)-binding Rossmann-fold domains"/>
    <property type="match status" value="1"/>
</dbReference>
<dbReference type="InterPro" id="IPR050721">
    <property type="entry name" value="Trk_Ktr_HKT_K-transport"/>
</dbReference>
<protein>
    <submittedName>
        <fullName evidence="4">Potassium channel family protein</fullName>
    </submittedName>
</protein>
<dbReference type="SUPFAM" id="SSF81324">
    <property type="entry name" value="Voltage-gated potassium channels"/>
    <property type="match status" value="1"/>
</dbReference>
<gene>
    <name evidence="4" type="ORF">ACFO3D_05085</name>
</gene>
<comment type="caution">
    <text evidence="4">The sequence shown here is derived from an EMBL/GenBank/DDBJ whole genome shotgun (WGS) entry which is preliminary data.</text>
</comment>
<keyword evidence="2" id="KW-1133">Transmembrane helix</keyword>
<comment type="subcellular location">
    <subcellularLocation>
        <location evidence="1">Cell membrane</location>
        <topology evidence="1">Multi-pass membrane protein</topology>
    </subcellularLocation>
</comment>
<keyword evidence="4" id="KW-0406">Ion transport</keyword>
<keyword evidence="4" id="KW-0407">Ion channel</keyword>
<keyword evidence="5" id="KW-1185">Reference proteome</keyword>
<dbReference type="InterPro" id="IPR003148">
    <property type="entry name" value="RCK_N"/>
</dbReference>
<evidence type="ECO:0000313" key="4">
    <source>
        <dbReference type="EMBL" id="MFC4557580.1"/>
    </source>
</evidence>
<dbReference type="Pfam" id="PF02254">
    <property type="entry name" value="TrkA_N"/>
    <property type="match status" value="1"/>
</dbReference>
<dbReference type="PANTHER" id="PTHR43833:SF9">
    <property type="entry name" value="POTASSIUM CHANNEL PROTEIN YUGO-RELATED"/>
    <property type="match status" value="1"/>
</dbReference>
<reference evidence="5" key="1">
    <citation type="journal article" date="2019" name="Int. J. Syst. Evol. Microbiol.">
        <title>The Global Catalogue of Microorganisms (GCM) 10K type strain sequencing project: providing services to taxonomists for standard genome sequencing and annotation.</title>
        <authorList>
            <consortium name="The Broad Institute Genomics Platform"/>
            <consortium name="The Broad Institute Genome Sequencing Center for Infectious Disease"/>
            <person name="Wu L."/>
            <person name="Ma J."/>
        </authorList>
    </citation>
    <scope>NUCLEOTIDE SEQUENCE [LARGE SCALE GENOMIC DNA]</scope>
    <source>
        <strain evidence="5">CGMCC 4.7426</strain>
    </source>
</reference>
<organism evidence="4 5">
    <name type="scientific">Virgibacillus kekensis</name>
    <dbReference type="NCBI Taxonomy" id="202261"/>
    <lineage>
        <taxon>Bacteria</taxon>
        <taxon>Bacillati</taxon>
        <taxon>Bacillota</taxon>
        <taxon>Bacilli</taxon>
        <taxon>Bacillales</taxon>
        <taxon>Bacillaceae</taxon>
        <taxon>Virgibacillus</taxon>
    </lineage>
</organism>
<dbReference type="Gene3D" id="3.40.50.720">
    <property type="entry name" value="NAD(P)-binding Rossmann-like Domain"/>
    <property type="match status" value="1"/>
</dbReference>